<evidence type="ECO:0000313" key="4">
    <source>
        <dbReference type="Proteomes" id="UP000284403"/>
    </source>
</evidence>
<dbReference type="GeneID" id="40320305"/>
<dbReference type="OrthoDB" id="446168at2759"/>
<dbReference type="SMART" id="SM00382">
    <property type="entry name" value="AAA"/>
    <property type="match status" value="1"/>
</dbReference>
<dbReference type="CDD" id="cd00009">
    <property type="entry name" value="AAA"/>
    <property type="match status" value="1"/>
</dbReference>
<keyword evidence="1" id="KW-0235">DNA replication</keyword>
<proteinExistence type="predicted"/>
<dbReference type="InterPro" id="IPR027417">
    <property type="entry name" value="P-loop_NTPase"/>
</dbReference>
<organism evidence="3 4">
    <name type="scientific">Trypanosoma conorhini</name>
    <dbReference type="NCBI Taxonomy" id="83891"/>
    <lineage>
        <taxon>Eukaryota</taxon>
        <taxon>Discoba</taxon>
        <taxon>Euglenozoa</taxon>
        <taxon>Kinetoplastea</taxon>
        <taxon>Metakinetoplastina</taxon>
        <taxon>Trypanosomatida</taxon>
        <taxon>Trypanosomatidae</taxon>
        <taxon>Trypanosoma</taxon>
    </lineage>
</organism>
<keyword evidence="4" id="KW-1185">Reference proteome</keyword>
<sequence length="379" mass="41888">MGASRPKWLKRAATIIGVGGGNFDAMVAAVSAASVGQSWAEKYKPATIAQMCYPAAANKLKAWVEAFDADGAKRRGALLSGPPGVGKTTSVYVVARALGRVVVEYNASDFRSGKSLREHVTVAINNHAFNANASAYAKILLLMDEVDGCDVGGVKEIIEMIKTTKIPIVCTCNDRWHQKLRSLMNYVEDIRVTRPPCNIVANYLCDKVLAREGISLSKQLLQDVIQRSGSDIRSMLNNLQVWCLDRTSLEQKALAACAVQSAKDSDVGLFEAAEKFLLQGTSRGRPHSIEELQTTFYNSDLVDLFVQENYIHFNPEGRDWMEAVARRRLHLACRRRATRHVLWAELVRFACPCAALQHCALCLYPRPLRVFSLRAAGFV</sequence>
<evidence type="ECO:0000259" key="2">
    <source>
        <dbReference type="SMART" id="SM00382"/>
    </source>
</evidence>
<dbReference type="GO" id="GO:0006260">
    <property type="term" value="P:DNA replication"/>
    <property type="evidence" value="ECO:0007669"/>
    <property type="project" value="UniProtKB-KW"/>
</dbReference>
<reference evidence="3 4" key="1">
    <citation type="journal article" date="2018" name="BMC Genomics">
        <title>Genomic comparison of Trypanosoma conorhini and Trypanosoma rangeli to Trypanosoma cruzi strains of high and low virulence.</title>
        <authorList>
            <person name="Bradwell K.R."/>
            <person name="Koparde V.N."/>
            <person name="Matveyev A.V."/>
            <person name="Serrano M.G."/>
            <person name="Alves J.M."/>
            <person name="Parikh H."/>
            <person name="Huang B."/>
            <person name="Lee V."/>
            <person name="Espinosa-Alvarez O."/>
            <person name="Ortiz P.A."/>
            <person name="Costa-Martins A.G."/>
            <person name="Teixeira M.M."/>
            <person name="Buck G.A."/>
        </authorList>
    </citation>
    <scope>NUCLEOTIDE SEQUENCE [LARGE SCALE GENOMIC DNA]</scope>
    <source>
        <strain evidence="3 4">025E</strain>
    </source>
</reference>
<feature type="domain" description="AAA+ ATPase" evidence="2">
    <location>
        <begin position="73"/>
        <end position="198"/>
    </location>
</feature>
<dbReference type="InterPro" id="IPR003593">
    <property type="entry name" value="AAA+_ATPase"/>
</dbReference>
<dbReference type="Pfam" id="PF00004">
    <property type="entry name" value="AAA"/>
    <property type="match status" value="1"/>
</dbReference>
<dbReference type="SUPFAM" id="SSF52540">
    <property type="entry name" value="P-loop containing nucleoside triphosphate hydrolases"/>
    <property type="match status" value="1"/>
</dbReference>
<dbReference type="SUPFAM" id="SSF48019">
    <property type="entry name" value="post-AAA+ oligomerization domain-like"/>
    <property type="match status" value="1"/>
</dbReference>
<gene>
    <name evidence="3" type="ORF">Tco025E_06694</name>
</gene>
<comment type="caution">
    <text evidence="3">The sequence shown here is derived from an EMBL/GenBank/DDBJ whole genome shotgun (WGS) entry which is preliminary data.</text>
</comment>
<dbReference type="PANTHER" id="PTHR23389">
    <property type="entry name" value="CHROMOSOME TRANSMISSION FIDELITY FACTOR 18"/>
    <property type="match status" value="1"/>
</dbReference>
<dbReference type="EMBL" id="MKKU01000469">
    <property type="protein sequence ID" value="RNF11010.1"/>
    <property type="molecule type" value="Genomic_DNA"/>
</dbReference>
<name>A0A422NZV8_9TRYP</name>
<dbReference type="Gene3D" id="3.40.50.300">
    <property type="entry name" value="P-loop containing nucleotide triphosphate hydrolases"/>
    <property type="match status" value="1"/>
</dbReference>
<dbReference type="GO" id="GO:0005634">
    <property type="term" value="C:nucleus"/>
    <property type="evidence" value="ECO:0007669"/>
    <property type="project" value="TreeGrafter"/>
</dbReference>
<dbReference type="Pfam" id="PF25361">
    <property type="entry name" value="AAA_lid_RFC1"/>
    <property type="match status" value="1"/>
</dbReference>
<dbReference type="GO" id="GO:0005524">
    <property type="term" value="F:ATP binding"/>
    <property type="evidence" value="ECO:0007669"/>
    <property type="project" value="InterPro"/>
</dbReference>
<dbReference type="InterPro" id="IPR008921">
    <property type="entry name" value="DNA_pol3_clamp-load_cplx_C"/>
</dbReference>
<evidence type="ECO:0000313" key="3">
    <source>
        <dbReference type="EMBL" id="RNF11010.1"/>
    </source>
</evidence>
<dbReference type="FunFam" id="3.40.50.300:FF:000395">
    <property type="entry name" value="Replication factor C subunit 1"/>
    <property type="match status" value="1"/>
</dbReference>
<accession>A0A422NZV8</accession>
<dbReference type="Proteomes" id="UP000284403">
    <property type="component" value="Unassembled WGS sequence"/>
</dbReference>
<evidence type="ECO:0000256" key="1">
    <source>
        <dbReference type="ARBA" id="ARBA00022705"/>
    </source>
</evidence>
<dbReference type="InterPro" id="IPR003959">
    <property type="entry name" value="ATPase_AAA_core"/>
</dbReference>
<dbReference type="GO" id="GO:0003677">
    <property type="term" value="F:DNA binding"/>
    <property type="evidence" value="ECO:0007669"/>
    <property type="project" value="InterPro"/>
</dbReference>
<dbReference type="PANTHER" id="PTHR23389:SF6">
    <property type="entry name" value="REPLICATION FACTOR C SUBUNIT 1"/>
    <property type="match status" value="1"/>
</dbReference>
<dbReference type="AlphaFoldDB" id="A0A422NZV8"/>
<dbReference type="GO" id="GO:0016887">
    <property type="term" value="F:ATP hydrolysis activity"/>
    <property type="evidence" value="ECO:0007669"/>
    <property type="project" value="InterPro"/>
</dbReference>
<dbReference type="RefSeq" id="XP_029226317.1">
    <property type="nucleotide sequence ID" value="XM_029373569.1"/>
</dbReference>
<protein>
    <submittedName>
        <fullName evidence="3">Replication factor C, subunit 1</fullName>
    </submittedName>
</protein>